<protein>
    <submittedName>
        <fullName evidence="1">Uncharacterized protein</fullName>
    </submittedName>
</protein>
<evidence type="ECO:0000313" key="1">
    <source>
        <dbReference type="EMBL" id="PCH41082.1"/>
    </source>
</evidence>
<dbReference type="EMBL" id="KB468113">
    <property type="protein sequence ID" value="PCH41082.1"/>
    <property type="molecule type" value="Genomic_DNA"/>
</dbReference>
<sequence>MSRSESTLLRECGVPSASSSYQNLQVISRERLHASLPVFPPNESGTAVNSVDDLHARSYMSHVPGLLPTRAELPPRCHSASSSASRPRRRCEAFTSMWNDVKFAGLRVRVKFSRMFRTES</sequence>
<keyword evidence="2" id="KW-1185">Reference proteome</keyword>
<accession>A0A2H3JFV5</accession>
<organism evidence="1 2">
    <name type="scientific">Wolfiporia cocos (strain MD-104)</name>
    <name type="common">Brown rot fungus</name>
    <dbReference type="NCBI Taxonomy" id="742152"/>
    <lineage>
        <taxon>Eukaryota</taxon>
        <taxon>Fungi</taxon>
        <taxon>Dikarya</taxon>
        <taxon>Basidiomycota</taxon>
        <taxon>Agaricomycotina</taxon>
        <taxon>Agaricomycetes</taxon>
        <taxon>Polyporales</taxon>
        <taxon>Phaeolaceae</taxon>
        <taxon>Wolfiporia</taxon>
    </lineage>
</organism>
<proteinExistence type="predicted"/>
<dbReference type="Proteomes" id="UP000218811">
    <property type="component" value="Unassembled WGS sequence"/>
</dbReference>
<evidence type="ECO:0000313" key="2">
    <source>
        <dbReference type="Proteomes" id="UP000218811"/>
    </source>
</evidence>
<dbReference type="AlphaFoldDB" id="A0A2H3JFV5"/>
<gene>
    <name evidence="1" type="ORF">WOLCODRAFT_137179</name>
</gene>
<name>A0A2H3JFV5_WOLCO</name>
<reference evidence="1 2" key="1">
    <citation type="journal article" date="2012" name="Science">
        <title>The Paleozoic origin of enzymatic lignin decomposition reconstructed from 31 fungal genomes.</title>
        <authorList>
            <person name="Floudas D."/>
            <person name="Binder M."/>
            <person name="Riley R."/>
            <person name="Barry K."/>
            <person name="Blanchette R.A."/>
            <person name="Henrissat B."/>
            <person name="Martinez A.T."/>
            <person name="Otillar R."/>
            <person name="Spatafora J.W."/>
            <person name="Yadav J.S."/>
            <person name="Aerts A."/>
            <person name="Benoit I."/>
            <person name="Boyd A."/>
            <person name="Carlson A."/>
            <person name="Copeland A."/>
            <person name="Coutinho P.M."/>
            <person name="de Vries R.P."/>
            <person name="Ferreira P."/>
            <person name="Findley K."/>
            <person name="Foster B."/>
            <person name="Gaskell J."/>
            <person name="Glotzer D."/>
            <person name="Gorecki P."/>
            <person name="Heitman J."/>
            <person name="Hesse C."/>
            <person name="Hori C."/>
            <person name="Igarashi K."/>
            <person name="Jurgens J.A."/>
            <person name="Kallen N."/>
            <person name="Kersten P."/>
            <person name="Kohler A."/>
            <person name="Kuees U."/>
            <person name="Kumar T.K.A."/>
            <person name="Kuo A."/>
            <person name="LaButti K."/>
            <person name="Larrondo L.F."/>
            <person name="Lindquist E."/>
            <person name="Ling A."/>
            <person name="Lombard V."/>
            <person name="Lucas S."/>
            <person name="Lundell T."/>
            <person name="Martin R."/>
            <person name="McLaughlin D.J."/>
            <person name="Morgenstern I."/>
            <person name="Morin E."/>
            <person name="Murat C."/>
            <person name="Nagy L.G."/>
            <person name="Nolan M."/>
            <person name="Ohm R.A."/>
            <person name="Patyshakuliyeva A."/>
            <person name="Rokas A."/>
            <person name="Ruiz-Duenas F.J."/>
            <person name="Sabat G."/>
            <person name="Salamov A."/>
            <person name="Samejima M."/>
            <person name="Schmutz J."/>
            <person name="Slot J.C."/>
            <person name="St John F."/>
            <person name="Stenlid J."/>
            <person name="Sun H."/>
            <person name="Sun S."/>
            <person name="Syed K."/>
            <person name="Tsang A."/>
            <person name="Wiebenga A."/>
            <person name="Young D."/>
            <person name="Pisabarro A."/>
            <person name="Eastwood D.C."/>
            <person name="Martin F."/>
            <person name="Cullen D."/>
            <person name="Grigoriev I.V."/>
            <person name="Hibbett D.S."/>
        </authorList>
    </citation>
    <scope>NUCLEOTIDE SEQUENCE [LARGE SCALE GENOMIC DNA]</scope>
    <source>
        <strain evidence="1 2">MD-104</strain>
    </source>
</reference>